<keyword evidence="5" id="KW-1003">Cell membrane</keyword>
<feature type="transmembrane region" description="Helical" evidence="12">
    <location>
        <begin position="521"/>
        <end position="544"/>
    </location>
</feature>
<reference evidence="14" key="3">
    <citation type="submission" date="2025-09" db="UniProtKB">
        <authorList>
            <consortium name="Ensembl"/>
        </authorList>
    </citation>
    <scope>IDENTIFICATION</scope>
</reference>
<feature type="region of interest" description="Disordered" evidence="11">
    <location>
        <begin position="1"/>
        <end position="31"/>
    </location>
</feature>
<protein>
    <submittedName>
        <fullName evidence="14">Solute carrier family 52 member 3</fullName>
    </submittedName>
</protein>
<feature type="transmembrane region" description="Helical" evidence="12">
    <location>
        <begin position="262"/>
        <end position="282"/>
    </location>
</feature>
<evidence type="ECO:0000313" key="14">
    <source>
        <dbReference type="Ensembl" id="ENSNFUP00015032147.1"/>
    </source>
</evidence>
<evidence type="ECO:0000256" key="4">
    <source>
        <dbReference type="ARBA" id="ARBA00022448"/>
    </source>
</evidence>
<dbReference type="CDD" id="cd23807">
    <property type="entry name" value="UEV_UBE2V"/>
    <property type="match status" value="1"/>
</dbReference>
<evidence type="ECO:0000256" key="11">
    <source>
        <dbReference type="SAM" id="MobiDB-lite"/>
    </source>
</evidence>
<feature type="transmembrane region" description="Helical" evidence="12">
    <location>
        <begin position="229"/>
        <end position="250"/>
    </location>
</feature>
<evidence type="ECO:0000256" key="2">
    <source>
        <dbReference type="ARBA" id="ARBA00004651"/>
    </source>
</evidence>
<feature type="transmembrane region" description="Helical" evidence="12">
    <location>
        <begin position="492"/>
        <end position="514"/>
    </location>
</feature>
<reference evidence="14" key="2">
    <citation type="submission" date="2025-08" db="UniProtKB">
        <authorList>
            <consortium name="Ensembl"/>
        </authorList>
    </citation>
    <scope>IDENTIFICATION</scope>
</reference>
<proteinExistence type="inferred from homology"/>
<dbReference type="Ensembl" id="ENSNFUT00015033598.1">
    <property type="protein sequence ID" value="ENSNFUP00015032147.1"/>
    <property type="gene ID" value="ENSNFUG00015015737.1"/>
</dbReference>
<evidence type="ECO:0000256" key="6">
    <source>
        <dbReference type="ARBA" id="ARBA00022692"/>
    </source>
</evidence>
<dbReference type="InterPro" id="IPR009357">
    <property type="entry name" value="Riboflavin_transptr"/>
</dbReference>
<feature type="transmembrane region" description="Helical" evidence="12">
    <location>
        <begin position="587"/>
        <end position="610"/>
    </location>
</feature>
<feature type="transmembrane region" description="Helical" evidence="12">
    <location>
        <begin position="556"/>
        <end position="580"/>
    </location>
</feature>
<feature type="transmembrane region" description="Helical" evidence="12">
    <location>
        <begin position="189"/>
        <end position="209"/>
    </location>
</feature>
<evidence type="ECO:0000256" key="5">
    <source>
        <dbReference type="ARBA" id="ARBA00022475"/>
    </source>
</evidence>
<keyword evidence="8 12" id="KW-1133">Transmembrane helix</keyword>
<feature type="domain" description="UBC core" evidence="13">
    <location>
        <begin position="50"/>
        <end position="207"/>
    </location>
</feature>
<reference evidence="14" key="1">
    <citation type="submission" date="2014-08" db="EMBL/GenBank/DDBJ databases">
        <authorList>
            <person name="Senf B."/>
            <person name="Petzold A."/>
            <person name="Downie B.R."/>
            <person name="Koch P."/>
            <person name="Platzer M."/>
        </authorList>
    </citation>
    <scope>NUCLEOTIDE SEQUENCE [LARGE SCALE GENOMIC DNA]</scope>
    <source>
        <strain evidence="14">GRZ</strain>
    </source>
</reference>
<dbReference type="PANTHER" id="PTHR12929">
    <property type="entry name" value="SOLUTE CARRIER FAMILY 52"/>
    <property type="match status" value="1"/>
</dbReference>
<evidence type="ECO:0000259" key="13">
    <source>
        <dbReference type="PROSITE" id="PS50127"/>
    </source>
</evidence>
<dbReference type="Proteomes" id="UP000694548">
    <property type="component" value="Chromosome sgr15"/>
</dbReference>
<keyword evidence="10" id="KW-0325">Glycoprotein</keyword>
<dbReference type="InterPro" id="IPR000608">
    <property type="entry name" value="UBC"/>
</dbReference>
<dbReference type="PROSITE" id="PS50127">
    <property type="entry name" value="UBC_2"/>
    <property type="match status" value="1"/>
</dbReference>
<feature type="compositionally biased region" description="Basic and acidic residues" evidence="11">
    <location>
        <begin position="437"/>
        <end position="446"/>
    </location>
</feature>
<dbReference type="SMART" id="SM00212">
    <property type="entry name" value="UBCc"/>
    <property type="match status" value="1"/>
</dbReference>
<feature type="region of interest" description="Disordered" evidence="11">
    <location>
        <begin position="423"/>
        <end position="451"/>
    </location>
</feature>
<evidence type="ECO:0000256" key="7">
    <source>
        <dbReference type="ARBA" id="ARBA00022786"/>
    </source>
</evidence>
<feature type="transmembrane region" description="Helical" evidence="12">
    <location>
        <begin position="460"/>
        <end position="480"/>
    </location>
</feature>
<dbReference type="GeneTree" id="ENSGT00390000003774"/>
<evidence type="ECO:0000256" key="1">
    <source>
        <dbReference type="ARBA" id="ARBA00000215"/>
    </source>
</evidence>
<evidence type="ECO:0000256" key="12">
    <source>
        <dbReference type="SAM" id="Phobius"/>
    </source>
</evidence>
<dbReference type="SUPFAM" id="SSF54495">
    <property type="entry name" value="UBC-like"/>
    <property type="match status" value="1"/>
</dbReference>
<feature type="transmembrane region" description="Helical" evidence="12">
    <location>
        <begin position="330"/>
        <end position="353"/>
    </location>
</feature>
<name>A0A8C6NXD7_NOTFU</name>
<evidence type="ECO:0000256" key="9">
    <source>
        <dbReference type="ARBA" id="ARBA00023136"/>
    </source>
</evidence>
<evidence type="ECO:0000256" key="8">
    <source>
        <dbReference type="ARBA" id="ARBA00022989"/>
    </source>
</evidence>
<organism evidence="14 15">
    <name type="scientific">Nothobranchius furzeri</name>
    <name type="common">Turquoise killifish</name>
    <dbReference type="NCBI Taxonomy" id="105023"/>
    <lineage>
        <taxon>Eukaryota</taxon>
        <taxon>Metazoa</taxon>
        <taxon>Chordata</taxon>
        <taxon>Craniata</taxon>
        <taxon>Vertebrata</taxon>
        <taxon>Euteleostomi</taxon>
        <taxon>Actinopterygii</taxon>
        <taxon>Neopterygii</taxon>
        <taxon>Teleostei</taxon>
        <taxon>Neoteleostei</taxon>
        <taxon>Acanthomorphata</taxon>
        <taxon>Ovalentaria</taxon>
        <taxon>Atherinomorphae</taxon>
        <taxon>Cyprinodontiformes</taxon>
        <taxon>Nothobranchiidae</taxon>
        <taxon>Nothobranchius</taxon>
    </lineage>
</organism>
<dbReference type="GO" id="GO:0032217">
    <property type="term" value="F:riboflavin transmembrane transporter activity"/>
    <property type="evidence" value="ECO:0007669"/>
    <property type="project" value="InterPro"/>
</dbReference>
<comment type="similarity">
    <text evidence="3">Belongs to the riboflavin transporter family.</text>
</comment>
<dbReference type="InterPro" id="IPR016135">
    <property type="entry name" value="UBQ-conjugating_enzyme/RWD"/>
</dbReference>
<evidence type="ECO:0000313" key="15">
    <source>
        <dbReference type="Proteomes" id="UP000694548"/>
    </source>
</evidence>
<accession>A0A8C6NXD7</accession>
<comment type="catalytic activity">
    <reaction evidence="1">
        <text>riboflavin(in) = riboflavin(out)</text>
        <dbReference type="Rhea" id="RHEA:35015"/>
        <dbReference type="ChEBI" id="CHEBI:57986"/>
    </reaction>
</comment>
<keyword evidence="4" id="KW-0813">Transport</keyword>
<dbReference type="AlphaFoldDB" id="A0A8C6NXD7"/>
<dbReference type="PANTHER" id="PTHR12929:SF4">
    <property type="entry name" value="SOLUTE CARRIER FAMILY 52, RIBOFLAVIN TRANSPORTER, MEMBER 3"/>
    <property type="match status" value="1"/>
</dbReference>
<feature type="transmembrane region" description="Helical" evidence="12">
    <location>
        <begin position="382"/>
        <end position="405"/>
    </location>
</feature>
<sequence>MASEVTENGCGVAAEPTQPQEPGRGSARWGPQHAGARELAGLYSPGVRVPRNFRLLEELEEGQKGVGDGTVSWGLEDDEDMTLTRWRGVILGPPRTSYENRMYNLKVECGPGYPDSPPFVRFVTKINLNGVHTSNGVVDMHAVTALAKWQNSYSIRMVLLELRRLMACKENMKLPQPPEGCGSGLASSAMVVLVHLLACAFGLGSWVAVNGLWVELPLIVNSLPEGWELPSYLTVIIQLANLGPLLVTVMHKLSPGRLNERAVIYSVLSIGILSCVLLIFFWNETTMVAGAPHSTAFFILTFFLSLVDCTSSVSFLPFMMQLPKIYVTTYFIGEGLSGLIPGVVALAQGVGIAKCVNSSQALGNHSDQDLWLLQTEYLPPNFSTEVFFCFLAAMMCISLAAFIALNKLPGRFELSTEKLVPDPVPSISSGLENPEAQVDRGNEKSQEGGPSSKHSIYQLAYIYFLVLWVNAATNGLLPSVQTYSCMPYGNLAYHLSAALASVANPVACTIAMFFPNRSLTFLGVLTALGSGFGSYNMAMAAMSPCPLLRGSAAGEAIIVLSWLLFTGTLSYVKVMVGVILRDRSHSALVWCGAAAQMGSLLGSVTMFPLINLQRLFSSGDSCSVQCPS</sequence>
<evidence type="ECO:0000256" key="3">
    <source>
        <dbReference type="ARBA" id="ARBA00006366"/>
    </source>
</evidence>
<keyword evidence="15" id="KW-1185">Reference proteome</keyword>
<keyword evidence="7" id="KW-0833">Ubl conjugation pathway</keyword>
<dbReference type="Gene3D" id="3.10.110.10">
    <property type="entry name" value="Ubiquitin Conjugating Enzyme"/>
    <property type="match status" value="1"/>
</dbReference>
<gene>
    <name evidence="14" type="primary">SLC52A3</name>
    <name evidence="14" type="synonym">peds1</name>
</gene>
<dbReference type="FunFam" id="3.10.110.10:FF:000026">
    <property type="entry name" value="Ubiquitin-conjugating enzyme E2 variant"/>
    <property type="match status" value="1"/>
</dbReference>
<dbReference type="Pfam" id="PF06237">
    <property type="entry name" value="SLC52_ribofla_tr"/>
    <property type="match status" value="1"/>
</dbReference>
<feature type="transmembrane region" description="Helical" evidence="12">
    <location>
        <begin position="294"/>
        <end position="318"/>
    </location>
</feature>
<comment type="subcellular location">
    <subcellularLocation>
        <location evidence="2">Cell membrane</location>
        <topology evidence="2">Multi-pass membrane protein</topology>
    </subcellularLocation>
</comment>
<dbReference type="GO" id="GO:0005886">
    <property type="term" value="C:plasma membrane"/>
    <property type="evidence" value="ECO:0007669"/>
    <property type="project" value="UniProtKB-SubCell"/>
</dbReference>
<keyword evidence="9 12" id="KW-0472">Membrane</keyword>
<evidence type="ECO:0000256" key="10">
    <source>
        <dbReference type="ARBA" id="ARBA00023180"/>
    </source>
</evidence>
<keyword evidence="6 12" id="KW-0812">Transmembrane</keyword>
<dbReference type="Pfam" id="PF00179">
    <property type="entry name" value="UQ_con"/>
    <property type="match status" value="1"/>
</dbReference>